<proteinExistence type="predicted"/>
<dbReference type="PROSITE" id="PS51257">
    <property type="entry name" value="PROKAR_LIPOPROTEIN"/>
    <property type="match status" value="1"/>
</dbReference>
<feature type="domain" description="Transglutaminase-like" evidence="2">
    <location>
        <begin position="215"/>
        <end position="284"/>
    </location>
</feature>
<feature type="chain" id="PRO_5039937911" evidence="1">
    <location>
        <begin position="24"/>
        <end position="306"/>
    </location>
</feature>
<dbReference type="Proteomes" id="UP001065549">
    <property type="component" value="Unassembled WGS sequence"/>
</dbReference>
<dbReference type="PANTHER" id="PTHR33490:SF6">
    <property type="entry name" value="SLL1049 PROTEIN"/>
    <property type="match status" value="1"/>
</dbReference>
<evidence type="ECO:0000256" key="1">
    <source>
        <dbReference type="SAM" id="SignalP"/>
    </source>
</evidence>
<dbReference type="SUPFAM" id="SSF54001">
    <property type="entry name" value="Cysteine proteinases"/>
    <property type="match status" value="1"/>
</dbReference>
<keyword evidence="4" id="KW-1185">Reference proteome</keyword>
<name>A0A9J6QN97_9FIRM</name>
<accession>A0A9J6QN97</accession>
<feature type="signal peptide" evidence="1">
    <location>
        <begin position="1"/>
        <end position="23"/>
    </location>
</feature>
<evidence type="ECO:0000259" key="2">
    <source>
        <dbReference type="SMART" id="SM00460"/>
    </source>
</evidence>
<gene>
    <name evidence="3" type="ORF">OBO34_03195</name>
</gene>
<evidence type="ECO:0000313" key="4">
    <source>
        <dbReference type="Proteomes" id="UP001065549"/>
    </source>
</evidence>
<dbReference type="SMART" id="SM00460">
    <property type="entry name" value="TGc"/>
    <property type="match status" value="1"/>
</dbReference>
<dbReference type="Pfam" id="PF01841">
    <property type="entry name" value="Transglut_core"/>
    <property type="match status" value="1"/>
</dbReference>
<dbReference type="EMBL" id="JAOSHN010000001">
    <property type="protein sequence ID" value="MCU7377357.1"/>
    <property type="molecule type" value="Genomic_DNA"/>
</dbReference>
<organism evidence="3 4">
    <name type="scientific">Hominibacterium faecale</name>
    <dbReference type="NCBI Taxonomy" id="2839743"/>
    <lineage>
        <taxon>Bacteria</taxon>
        <taxon>Bacillati</taxon>
        <taxon>Bacillota</taxon>
        <taxon>Clostridia</taxon>
        <taxon>Peptostreptococcales</taxon>
        <taxon>Anaerovoracaceae</taxon>
        <taxon>Hominibacterium</taxon>
    </lineage>
</organism>
<dbReference type="RefSeq" id="WP_148397123.1">
    <property type="nucleotide sequence ID" value="NZ_JAJAGH010000010.1"/>
</dbReference>
<sequence length="306" mass="34268">MKRKQAYRICSIVLVLLFTAAFFGCSSSGEKDSASSSDSPKERGPVLISKAEEKKTINNDAAIIDITNVSQGYICIKYLGNNKKVKLQLTKGEETYTYNLLKRGNFEIFPFSDGSGSYKVAIFENISGDQYSQVCSEEVKVKLKNENLPFLYPNEYVNYTADDPIVGLSDQVTAKSSDDLEKVEDVFNYVTTNIDYDYDLAVNVATDYLPNIDQVLKKKKGICFDYASVMSAMLRIQGIPTKLVIGYAGDVYHAWISVYTEDEGWVDGVIQFDGKDWTMMDPTTAAASGEMDDITNDSRYNALYFY</sequence>
<comment type="caution">
    <text evidence="3">The sequence shown here is derived from an EMBL/GenBank/DDBJ whole genome shotgun (WGS) entry which is preliminary data.</text>
</comment>
<keyword evidence="1" id="KW-0732">Signal</keyword>
<protein>
    <submittedName>
        <fullName evidence="3">Transglutaminase-like domain-containing protein</fullName>
    </submittedName>
</protein>
<evidence type="ECO:0000313" key="3">
    <source>
        <dbReference type="EMBL" id="MCU7377357.1"/>
    </source>
</evidence>
<reference evidence="3" key="1">
    <citation type="submission" date="2022-09" db="EMBL/GenBank/DDBJ databases">
        <title>Culturomic study of gut microbiota in children with autism spectrum disorder.</title>
        <authorList>
            <person name="Efimov B.A."/>
            <person name="Chaplin A.V."/>
            <person name="Sokolova S.R."/>
            <person name="Pikina A.P."/>
            <person name="Korzhanova M."/>
            <person name="Belova V."/>
            <person name="Korostin D."/>
        </authorList>
    </citation>
    <scope>NUCLEOTIDE SEQUENCE</scope>
    <source>
        <strain evidence="3">ASD5510</strain>
    </source>
</reference>
<dbReference type="InterPro" id="IPR038765">
    <property type="entry name" value="Papain-like_cys_pep_sf"/>
</dbReference>
<dbReference type="InterPro" id="IPR002931">
    <property type="entry name" value="Transglutaminase-like"/>
</dbReference>
<dbReference type="Gene3D" id="3.10.620.30">
    <property type="match status" value="1"/>
</dbReference>
<dbReference type="AlphaFoldDB" id="A0A9J6QN97"/>
<dbReference type="PANTHER" id="PTHR33490">
    <property type="entry name" value="BLR5614 PROTEIN-RELATED"/>
    <property type="match status" value="1"/>
</dbReference>